<dbReference type="Gramene" id="SIN_1025075.t">
    <property type="protein sequence ID" value="SIN_1025075.t"/>
    <property type="gene ID" value="SIN_1025075"/>
</dbReference>
<keyword evidence="9 14" id="KW-0472">Membrane</keyword>
<keyword evidence="12" id="KW-0119">Carbohydrate metabolism</keyword>
<comment type="similarity">
    <text evidence="3">Belongs to the glycosyltransferase GT106 family.</text>
</comment>
<comment type="pathway">
    <text evidence="2">Glycan metabolism.</text>
</comment>
<dbReference type="GO" id="GO:0005737">
    <property type="term" value="C:cytoplasm"/>
    <property type="evidence" value="ECO:0007669"/>
    <property type="project" value="TreeGrafter"/>
</dbReference>
<dbReference type="PIRSF" id="PIRSF009360">
    <property type="entry name" value="UCP009360"/>
    <property type="match status" value="1"/>
</dbReference>
<dbReference type="KEGG" id="sind:105173364"/>
<feature type="transmembrane region" description="Helical" evidence="14">
    <location>
        <begin position="55"/>
        <end position="72"/>
    </location>
</feature>
<dbReference type="Gramene" id="SIN_1000218.t">
    <property type="protein sequence ID" value="SIN_1000218.t"/>
    <property type="gene ID" value="SIN_1000218"/>
</dbReference>
<sequence length="541" mass="61248">MAVSKSSNKHRSYISVPAQIINSISQSSIDSLLQPPKNKQSSSSKLRVLLKNPRFFFILIFVFGLLCMLRSYEYPVTPFWQNPCSVSQEKASISSGFSSSQLSIGEKDQEIGEKSEFWKQPEGMGYRPCLDFSEKYRKEGGEIVKDRTKYLMVVVSGGMNQQRNQIVDAVVIARILGAALVVPILQVNVIWGDESEFADIFDLEHFKNVLANDVRVVSSLPSTHLMTRPVEEKRTPLHVSPEWIRSRYLRRLRRDGVLLLRGLDSRLSKDLPSDLQKLRCKVAFQALRFAPHILELGNKLTERMRSKGPYLALHLRMEKDVWVRTGCLPGLSHEYDEMIHNERKARPELLTSRSNMTYHDRKLAGLCPLNALEVVRLLKALGAPMSTRIYWAGGVPLGGREALLPLTREFPHFYNKEDLALLGELEPFAKKASLMAAIDYIVSENSDVFMASHGGNMGHAIQGHRAYAGHKKTIIPNKRQMLPYFMNSSLPEAEFNRIILDLHRDSLGQPELRTSKAGRDVTKYPIPECMCNNTITQHSSA</sequence>
<evidence type="ECO:0000256" key="6">
    <source>
        <dbReference type="ARBA" id="ARBA00022692"/>
    </source>
</evidence>
<dbReference type="InterPro" id="IPR024709">
    <property type="entry name" value="FucosylTrfase_pln"/>
</dbReference>
<evidence type="ECO:0000313" key="15">
    <source>
        <dbReference type="Proteomes" id="UP000504604"/>
    </source>
</evidence>
<comment type="subcellular location">
    <subcellularLocation>
        <location evidence="1">Membrane</location>
        <topology evidence="1">Single-pass type II membrane protein</topology>
    </subcellularLocation>
</comment>
<dbReference type="RefSeq" id="XP_011069354.1">
    <property type="nucleotide sequence ID" value="XM_011071052.2"/>
</dbReference>
<dbReference type="GO" id="GO:0016020">
    <property type="term" value="C:membrane"/>
    <property type="evidence" value="ECO:0007669"/>
    <property type="project" value="UniProtKB-SubCell"/>
</dbReference>
<dbReference type="CDD" id="cd11299">
    <property type="entry name" value="O-FucT_plant"/>
    <property type="match status" value="1"/>
</dbReference>
<dbReference type="RefSeq" id="XP_011093377.1">
    <property type="nucleotide sequence ID" value="XM_011095075.2"/>
</dbReference>
<evidence type="ECO:0000256" key="13">
    <source>
        <dbReference type="ARBA" id="ARBA00030350"/>
    </source>
</evidence>
<dbReference type="KEGG" id="sind:105155188"/>
<dbReference type="AlphaFoldDB" id="A0A6I9SQT7"/>
<keyword evidence="7" id="KW-0735">Signal-anchor</keyword>
<dbReference type="Pfam" id="PF10250">
    <property type="entry name" value="O-FucT"/>
    <property type="match status" value="1"/>
</dbReference>
<dbReference type="GeneID" id="105173364"/>
<evidence type="ECO:0000313" key="17">
    <source>
        <dbReference type="RefSeq" id="XP_011093377.1"/>
    </source>
</evidence>
<reference evidence="16 17" key="1">
    <citation type="submission" date="2025-04" db="UniProtKB">
        <authorList>
            <consortium name="RefSeq"/>
        </authorList>
    </citation>
    <scope>IDENTIFICATION</scope>
</reference>
<evidence type="ECO:0000256" key="12">
    <source>
        <dbReference type="ARBA" id="ARBA00023277"/>
    </source>
</evidence>
<dbReference type="GO" id="GO:0006004">
    <property type="term" value="P:fucose metabolic process"/>
    <property type="evidence" value="ECO:0007669"/>
    <property type="project" value="UniProtKB-KW"/>
</dbReference>
<protein>
    <recommendedName>
        <fullName evidence="13">O-fucosyltransferase family protein</fullName>
    </recommendedName>
</protein>
<dbReference type="PANTHER" id="PTHR31741">
    <property type="entry name" value="OS02G0726500 PROTEIN-RELATED"/>
    <property type="match status" value="1"/>
</dbReference>
<evidence type="ECO:0000256" key="14">
    <source>
        <dbReference type="SAM" id="Phobius"/>
    </source>
</evidence>
<keyword evidence="5" id="KW-0808">Transferase</keyword>
<gene>
    <name evidence="16" type="primary">LOC105155188</name>
    <name evidence="17" type="synonym">LOC105173364</name>
</gene>
<evidence type="ECO:0000256" key="10">
    <source>
        <dbReference type="ARBA" id="ARBA00023180"/>
    </source>
</evidence>
<dbReference type="InterPro" id="IPR019378">
    <property type="entry name" value="GDP-Fuc_O-FucTrfase"/>
</dbReference>
<evidence type="ECO:0000313" key="16">
    <source>
        <dbReference type="RefSeq" id="XP_011069354.1"/>
    </source>
</evidence>
<evidence type="ECO:0000256" key="4">
    <source>
        <dbReference type="ARBA" id="ARBA00022676"/>
    </source>
</evidence>
<keyword evidence="4" id="KW-0328">Glycosyltransferase</keyword>
<keyword evidence="10" id="KW-0325">Glycoprotein</keyword>
<keyword evidence="8 14" id="KW-1133">Transmembrane helix</keyword>
<dbReference type="Proteomes" id="UP000504604">
    <property type="component" value="Linkage group LG11"/>
</dbReference>
<keyword evidence="15" id="KW-1185">Reference proteome</keyword>
<name>A0A6I9SQT7_SESIN</name>
<dbReference type="PANTHER" id="PTHR31741:SF66">
    <property type="entry name" value="O-FUCOSYLTRANSFERASE 20"/>
    <property type="match status" value="1"/>
</dbReference>
<organism evidence="15 16">
    <name type="scientific">Sesamum indicum</name>
    <name type="common">Oriental sesame</name>
    <name type="synonym">Sesamum orientale</name>
    <dbReference type="NCBI Taxonomy" id="4182"/>
    <lineage>
        <taxon>Eukaryota</taxon>
        <taxon>Viridiplantae</taxon>
        <taxon>Streptophyta</taxon>
        <taxon>Embryophyta</taxon>
        <taxon>Tracheophyta</taxon>
        <taxon>Spermatophyta</taxon>
        <taxon>Magnoliopsida</taxon>
        <taxon>eudicotyledons</taxon>
        <taxon>Gunneridae</taxon>
        <taxon>Pentapetalae</taxon>
        <taxon>asterids</taxon>
        <taxon>lamiids</taxon>
        <taxon>Lamiales</taxon>
        <taxon>Pedaliaceae</taxon>
        <taxon>Sesamum</taxon>
    </lineage>
</organism>
<dbReference type="GO" id="GO:0016757">
    <property type="term" value="F:glycosyltransferase activity"/>
    <property type="evidence" value="ECO:0007669"/>
    <property type="project" value="UniProtKB-KW"/>
</dbReference>
<evidence type="ECO:0000256" key="3">
    <source>
        <dbReference type="ARBA" id="ARBA00007737"/>
    </source>
</evidence>
<evidence type="ECO:0000256" key="2">
    <source>
        <dbReference type="ARBA" id="ARBA00004881"/>
    </source>
</evidence>
<proteinExistence type="inferred from homology"/>
<accession>A0A6I9SQT7</accession>
<evidence type="ECO:0000256" key="5">
    <source>
        <dbReference type="ARBA" id="ARBA00022679"/>
    </source>
</evidence>
<dbReference type="GeneID" id="105155188"/>
<evidence type="ECO:0000256" key="8">
    <source>
        <dbReference type="ARBA" id="ARBA00022989"/>
    </source>
</evidence>
<evidence type="ECO:0000256" key="1">
    <source>
        <dbReference type="ARBA" id="ARBA00004606"/>
    </source>
</evidence>
<evidence type="ECO:0000256" key="11">
    <source>
        <dbReference type="ARBA" id="ARBA00023253"/>
    </source>
</evidence>
<evidence type="ECO:0000256" key="7">
    <source>
        <dbReference type="ARBA" id="ARBA00022968"/>
    </source>
</evidence>
<keyword evidence="6 14" id="KW-0812">Transmembrane</keyword>
<dbReference type="OrthoDB" id="2016498at2759"/>
<keyword evidence="11" id="KW-0294">Fucose metabolism</keyword>
<evidence type="ECO:0000256" key="9">
    <source>
        <dbReference type="ARBA" id="ARBA00023136"/>
    </source>
</evidence>